<protein>
    <submittedName>
        <fullName evidence="9">Protein NRT1/ PTR FAMILY 8.1</fullName>
    </submittedName>
</protein>
<feature type="transmembrane region" description="Helical" evidence="8">
    <location>
        <begin position="53"/>
        <end position="76"/>
    </location>
</feature>
<feature type="transmembrane region" description="Helical" evidence="8">
    <location>
        <begin position="142"/>
        <end position="161"/>
    </location>
</feature>
<comment type="caution">
    <text evidence="9">The sequence shown here is derived from an EMBL/GenBank/DDBJ whole genome shotgun (WGS) entry which is preliminary data.</text>
</comment>
<keyword evidence="3 8" id="KW-0812">Transmembrane</keyword>
<dbReference type="InterPro" id="IPR018456">
    <property type="entry name" value="PTR2_symporter_CS"/>
</dbReference>
<dbReference type="Gene3D" id="1.20.1250.20">
    <property type="entry name" value="MFS general substrate transporter like domains"/>
    <property type="match status" value="1"/>
</dbReference>
<sequence>MRPRTSLGSRPTTPLDSDNNQGPTKYLAQKALPRGTSSTQVGAFLADVYLGRYWTIASFSVIYHLGMTLLTLSASVPGLRLTCYKKDECYVTNSQTAVFSLALYLVALGSSGMKPYVASYGADQFDDADEVEKGHKNSFFNWLYFSLNIGVLIGCSIPILIQENIGGDGDLVYR</sequence>
<dbReference type="AlphaFoldDB" id="A0AAW2RFY4"/>
<reference evidence="9" key="2">
    <citation type="journal article" date="2024" name="Plant">
        <title>Genomic evolution and insights into agronomic trait innovations of Sesamum species.</title>
        <authorList>
            <person name="Miao H."/>
            <person name="Wang L."/>
            <person name="Qu L."/>
            <person name="Liu H."/>
            <person name="Sun Y."/>
            <person name="Le M."/>
            <person name="Wang Q."/>
            <person name="Wei S."/>
            <person name="Zheng Y."/>
            <person name="Lin W."/>
            <person name="Duan Y."/>
            <person name="Cao H."/>
            <person name="Xiong S."/>
            <person name="Wang X."/>
            <person name="Wei L."/>
            <person name="Li C."/>
            <person name="Ma Q."/>
            <person name="Ju M."/>
            <person name="Zhao R."/>
            <person name="Li G."/>
            <person name="Mu C."/>
            <person name="Tian Q."/>
            <person name="Mei H."/>
            <person name="Zhang T."/>
            <person name="Gao T."/>
            <person name="Zhang H."/>
        </authorList>
    </citation>
    <scope>NUCLEOTIDE SEQUENCE</scope>
    <source>
        <strain evidence="9">G02</strain>
    </source>
</reference>
<evidence type="ECO:0000256" key="2">
    <source>
        <dbReference type="ARBA" id="ARBA00005982"/>
    </source>
</evidence>
<comment type="similarity">
    <text evidence="2">Belongs to the major facilitator superfamily. Proton-dependent oligopeptide transporter (POT/PTR) (TC 2.A.17) family.</text>
</comment>
<dbReference type="PROSITE" id="PS01022">
    <property type="entry name" value="PTR2_1"/>
    <property type="match status" value="1"/>
</dbReference>
<evidence type="ECO:0000256" key="8">
    <source>
        <dbReference type="SAM" id="Phobius"/>
    </source>
</evidence>
<feature type="region of interest" description="Disordered" evidence="7">
    <location>
        <begin position="1"/>
        <end position="22"/>
    </location>
</feature>
<keyword evidence="4 8" id="KW-1133">Transmembrane helix</keyword>
<evidence type="ECO:0000256" key="7">
    <source>
        <dbReference type="SAM" id="MobiDB-lite"/>
    </source>
</evidence>
<dbReference type="InterPro" id="IPR036259">
    <property type="entry name" value="MFS_trans_sf"/>
</dbReference>
<evidence type="ECO:0000256" key="6">
    <source>
        <dbReference type="ARBA" id="ARBA00044504"/>
    </source>
</evidence>
<evidence type="ECO:0000256" key="3">
    <source>
        <dbReference type="ARBA" id="ARBA00022692"/>
    </source>
</evidence>
<evidence type="ECO:0000256" key="1">
    <source>
        <dbReference type="ARBA" id="ARBA00004141"/>
    </source>
</evidence>
<evidence type="ECO:0000313" key="9">
    <source>
        <dbReference type="EMBL" id="KAL0378333.1"/>
    </source>
</evidence>
<dbReference type="SUPFAM" id="SSF103473">
    <property type="entry name" value="MFS general substrate transporter"/>
    <property type="match status" value="1"/>
</dbReference>
<reference evidence="9" key="1">
    <citation type="submission" date="2020-06" db="EMBL/GenBank/DDBJ databases">
        <authorList>
            <person name="Li T."/>
            <person name="Hu X."/>
            <person name="Zhang T."/>
            <person name="Song X."/>
            <person name="Zhang H."/>
            <person name="Dai N."/>
            <person name="Sheng W."/>
            <person name="Hou X."/>
            <person name="Wei L."/>
        </authorList>
    </citation>
    <scope>NUCLEOTIDE SEQUENCE</scope>
    <source>
        <strain evidence="9">G02</strain>
        <tissue evidence="9">Leaf</tissue>
    </source>
</reference>
<gene>
    <name evidence="9" type="ORF">Sradi_3138800</name>
</gene>
<proteinExistence type="inferred from homology"/>
<keyword evidence="5 8" id="KW-0472">Membrane</keyword>
<comment type="similarity">
    <text evidence="6">Belongs to the major facilitator superfamily. Phosphate:H(+) symporter (TC 2.A.1.9) family.</text>
</comment>
<dbReference type="GO" id="GO:0022857">
    <property type="term" value="F:transmembrane transporter activity"/>
    <property type="evidence" value="ECO:0007669"/>
    <property type="project" value="InterPro"/>
</dbReference>
<dbReference type="InterPro" id="IPR000109">
    <property type="entry name" value="POT_fam"/>
</dbReference>
<dbReference type="EMBL" id="JACGWJ010000013">
    <property type="protein sequence ID" value="KAL0378333.1"/>
    <property type="molecule type" value="Genomic_DNA"/>
</dbReference>
<evidence type="ECO:0000256" key="4">
    <source>
        <dbReference type="ARBA" id="ARBA00022989"/>
    </source>
</evidence>
<organism evidence="9">
    <name type="scientific">Sesamum radiatum</name>
    <name type="common">Black benniseed</name>
    <dbReference type="NCBI Taxonomy" id="300843"/>
    <lineage>
        <taxon>Eukaryota</taxon>
        <taxon>Viridiplantae</taxon>
        <taxon>Streptophyta</taxon>
        <taxon>Embryophyta</taxon>
        <taxon>Tracheophyta</taxon>
        <taxon>Spermatophyta</taxon>
        <taxon>Magnoliopsida</taxon>
        <taxon>eudicotyledons</taxon>
        <taxon>Gunneridae</taxon>
        <taxon>Pentapetalae</taxon>
        <taxon>asterids</taxon>
        <taxon>lamiids</taxon>
        <taxon>Lamiales</taxon>
        <taxon>Pedaliaceae</taxon>
        <taxon>Sesamum</taxon>
    </lineage>
</organism>
<dbReference type="GO" id="GO:0016020">
    <property type="term" value="C:membrane"/>
    <property type="evidence" value="ECO:0007669"/>
    <property type="project" value="UniProtKB-SubCell"/>
</dbReference>
<dbReference type="PANTHER" id="PTHR11654">
    <property type="entry name" value="OLIGOPEPTIDE TRANSPORTER-RELATED"/>
    <property type="match status" value="1"/>
</dbReference>
<name>A0AAW2RFY4_SESRA</name>
<dbReference type="GO" id="GO:0006857">
    <property type="term" value="P:oligopeptide transport"/>
    <property type="evidence" value="ECO:0007669"/>
    <property type="project" value="InterPro"/>
</dbReference>
<dbReference type="Pfam" id="PF00854">
    <property type="entry name" value="PTR2"/>
    <property type="match status" value="1"/>
</dbReference>
<comment type="subcellular location">
    <subcellularLocation>
        <location evidence="1">Membrane</location>
        <topology evidence="1">Multi-pass membrane protein</topology>
    </subcellularLocation>
</comment>
<accession>A0AAW2RFY4</accession>
<evidence type="ECO:0000256" key="5">
    <source>
        <dbReference type="ARBA" id="ARBA00023136"/>
    </source>
</evidence>